<name>X0RYG4_9ZZZZ</name>
<protein>
    <submittedName>
        <fullName evidence="1">Uncharacterized protein</fullName>
    </submittedName>
</protein>
<dbReference type="EMBL" id="BARS01006355">
    <property type="protein sequence ID" value="GAF68011.1"/>
    <property type="molecule type" value="Genomic_DNA"/>
</dbReference>
<dbReference type="AlphaFoldDB" id="X0RYG4"/>
<sequence>MIISDDRLETALKYLASTDPKIGQLKANLEELEDHKKIKYAICYCDAVGDTVADRTQSSYTDQRYIDHIDEMATIRIQYEQLRAKRHTQEIIIEVWRTLQANQRRGNI</sequence>
<accession>X0RYG4</accession>
<proteinExistence type="predicted"/>
<reference evidence="1" key="1">
    <citation type="journal article" date="2014" name="Front. Microbiol.">
        <title>High frequency of phylogenetically diverse reductive dehalogenase-homologous genes in deep subseafloor sedimentary metagenomes.</title>
        <authorList>
            <person name="Kawai M."/>
            <person name="Futagami T."/>
            <person name="Toyoda A."/>
            <person name="Takaki Y."/>
            <person name="Nishi S."/>
            <person name="Hori S."/>
            <person name="Arai W."/>
            <person name="Tsubouchi T."/>
            <person name="Morono Y."/>
            <person name="Uchiyama I."/>
            <person name="Ito T."/>
            <person name="Fujiyama A."/>
            <person name="Inagaki F."/>
            <person name="Takami H."/>
        </authorList>
    </citation>
    <scope>NUCLEOTIDE SEQUENCE</scope>
    <source>
        <strain evidence="1">Expedition CK06-06</strain>
    </source>
</reference>
<organism evidence="1">
    <name type="scientific">marine sediment metagenome</name>
    <dbReference type="NCBI Taxonomy" id="412755"/>
    <lineage>
        <taxon>unclassified sequences</taxon>
        <taxon>metagenomes</taxon>
        <taxon>ecological metagenomes</taxon>
    </lineage>
</organism>
<comment type="caution">
    <text evidence="1">The sequence shown here is derived from an EMBL/GenBank/DDBJ whole genome shotgun (WGS) entry which is preliminary data.</text>
</comment>
<evidence type="ECO:0000313" key="1">
    <source>
        <dbReference type="EMBL" id="GAF68011.1"/>
    </source>
</evidence>
<gene>
    <name evidence="1" type="ORF">S01H1_12382</name>
</gene>